<dbReference type="InterPro" id="IPR009078">
    <property type="entry name" value="Ferritin-like_SF"/>
</dbReference>
<feature type="region of interest" description="Disordered" evidence="1">
    <location>
        <begin position="388"/>
        <end position="419"/>
    </location>
</feature>
<dbReference type="EMBL" id="CP009517">
    <property type="protein sequence ID" value="AKB81042.1"/>
    <property type="molecule type" value="Genomic_DNA"/>
</dbReference>
<reference evidence="2" key="1">
    <citation type="submission" date="2014-07" db="EMBL/GenBank/DDBJ databases">
        <title>Methanogenic archaea and the global carbon cycle.</title>
        <authorList>
            <person name="Henriksen J.R."/>
            <person name="Luke J."/>
            <person name="Reinhart S."/>
            <person name="Benedict M.N."/>
            <person name="Youngblut N.D."/>
            <person name="Metcalf M.E."/>
            <person name="Whitaker R.J."/>
            <person name="Metcalf W.W."/>
        </authorList>
    </citation>
    <scope>NUCLEOTIDE SEQUENCE [LARGE SCALE GENOMIC DNA]</scope>
    <source>
        <strain evidence="2">3</strain>
    </source>
</reference>
<protein>
    <submittedName>
        <fullName evidence="2">Uncharacterized protein</fullName>
    </submittedName>
</protein>
<keyword evidence="3" id="KW-1185">Reference proteome</keyword>
<evidence type="ECO:0000313" key="3">
    <source>
        <dbReference type="Proteomes" id="UP000033066"/>
    </source>
</evidence>
<dbReference type="SUPFAM" id="SSF47240">
    <property type="entry name" value="Ferritin-like"/>
    <property type="match status" value="2"/>
</dbReference>
<dbReference type="KEGG" id="mbak:MSBR3_0464"/>
<sequence length="419" mass="48833">MAQFRPFEMDSIPIEEQFMNWKEIVKSPYDKKSVDAYTRTRVILMNGIENASVLMSHAMERMTVDPEIKRQMAAMRRADSMQQQTVNWLNPANQTIIETTLGYEQVAVDLTANLAKNEPDPYVKQTLDFALLEDFDHLYRYSCLYDYMEGGDPEFIVQGKTEVKAARPTVAHHRHPDDTMRKHYDKDTADIKTKMNYLTIVAGEQQTELFYKSHGFMYSDELARQLYSEIADVEEEHVTQYGLLGDPRETMLEKSALMQLCEAYIYFSCAQTETDPRIKAIWEDFAKMEISHFEGCADLLEKYEGRDIRDIVKADIIEPLVVFESNKDYLNKVIDEQLDLMPSNMEYKRLSELSDQWASFKFQWKVNRAGVPSEEVVGKANSELAKRDQAENVKQFKRQLSERTQNVMSSQREKMMPRP</sequence>
<accession>A0A0E3SJU5</accession>
<organism evidence="2 3">
    <name type="scientific">Methanosarcina barkeri 3</name>
    <dbReference type="NCBI Taxonomy" id="1434107"/>
    <lineage>
        <taxon>Archaea</taxon>
        <taxon>Methanobacteriati</taxon>
        <taxon>Methanobacteriota</taxon>
        <taxon>Stenosarchaea group</taxon>
        <taxon>Methanomicrobia</taxon>
        <taxon>Methanosarcinales</taxon>
        <taxon>Methanosarcinaceae</taxon>
        <taxon>Methanosarcina</taxon>
    </lineage>
</organism>
<dbReference type="STRING" id="1434107.MSBR3_0464"/>
<dbReference type="HOGENOM" id="CLU_681062_0_0_2"/>
<dbReference type="PATRIC" id="fig|1434107.4.peg.611"/>
<gene>
    <name evidence="2" type="ORF">MSBR3_0464</name>
</gene>
<dbReference type="AlphaFoldDB" id="A0A0E3SJU5"/>
<proteinExistence type="predicted"/>
<evidence type="ECO:0000313" key="2">
    <source>
        <dbReference type="EMBL" id="AKB81042.1"/>
    </source>
</evidence>
<dbReference type="OrthoDB" id="130530at2157"/>
<dbReference type="GeneID" id="24787928"/>
<dbReference type="RefSeq" id="WP_048109922.1">
    <property type="nucleotide sequence ID" value="NZ_CP009517.1"/>
</dbReference>
<dbReference type="Proteomes" id="UP000033066">
    <property type="component" value="Chromosome"/>
</dbReference>
<evidence type="ECO:0000256" key="1">
    <source>
        <dbReference type="SAM" id="MobiDB-lite"/>
    </source>
</evidence>
<name>A0A0E3SJU5_METBA</name>